<keyword evidence="1" id="KW-1133">Transmembrane helix</keyword>
<comment type="caution">
    <text evidence="2">The sequence shown here is derived from an EMBL/GenBank/DDBJ whole genome shotgun (WGS) entry which is preliminary data.</text>
</comment>
<gene>
    <name evidence="2" type="ORF">FD16_GL000067</name>
</gene>
<evidence type="ECO:0000256" key="1">
    <source>
        <dbReference type="SAM" id="Phobius"/>
    </source>
</evidence>
<accession>A0A0R1WHG3</accession>
<feature type="transmembrane region" description="Helical" evidence="1">
    <location>
        <begin position="161"/>
        <end position="183"/>
    </location>
</feature>
<sequence>MHLGLTYVWFIGIVYLLPSIFSLLFSGSLSFNFLGWDWMSFIGTCSSVGVFYLMADGLIFNYDNFKLAIQNGISRRTSWIARIKNTVMLSLVVLVLDLLSGIFDSRAHLICGTLYVGLFNRNSGLDYVVAPVFDLIALFSLAVTFLAIGNGLALLSKRGKLAVVIGVPIVFFFLLVQIVRVIVHFQSNVTPFIKLMIGYSDSIGINPVNITIFILIWGALMTLLSYVFSSKMKLRRD</sequence>
<feature type="transmembrane region" description="Helical" evidence="1">
    <location>
        <begin position="127"/>
        <end position="149"/>
    </location>
</feature>
<reference evidence="2 3" key="1">
    <citation type="journal article" date="2015" name="Genome Announc.">
        <title>Expanding the biotechnology potential of lactobacilli through comparative genomics of 213 strains and associated genera.</title>
        <authorList>
            <person name="Sun Z."/>
            <person name="Harris H.M."/>
            <person name="McCann A."/>
            <person name="Guo C."/>
            <person name="Argimon S."/>
            <person name="Zhang W."/>
            <person name="Yang X."/>
            <person name="Jeffery I.B."/>
            <person name="Cooney J.C."/>
            <person name="Kagawa T.F."/>
            <person name="Liu W."/>
            <person name="Song Y."/>
            <person name="Salvetti E."/>
            <person name="Wrobel A."/>
            <person name="Rasinkangas P."/>
            <person name="Parkhill J."/>
            <person name="Rea M.C."/>
            <person name="O'Sullivan O."/>
            <person name="Ritari J."/>
            <person name="Douillard F.P."/>
            <person name="Paul Ross R."/>
            <person name="Yang R."/>
            <person name="Briner A.E."/>
            <person name="Felis G.E."/>
            <person name="de Vos W.M."/>
            <person name="Barrangou R."/>
            <person name="Klaenhammer T.R."/>
            <person name="Caufield P.W."/>
            <person name="Cui Y."/>
            <person name="Zhang H."/>
            <person name="O'Toole P.W."/>
        </authorList>
    </citation>
    <scope>NUCLEOTIDE SEQUENCE [LARGE SCALE GENOMIC DNA]</scope>
    <source>
        <strain evidence="2 3">DSM 5007</strain>
    </source>
</reference>
<proteinExistence type="predicted"/>
<dbReference type="AlphaFoldDB" id="A0A0R1WHG3"/>
<dbReference type="PATRIC" id="fig|1423807.3.peg.67"/>
<keyword evidence="1" id="KW-0812">Transmembrane</keyword>
<feature type="transmembrane region" description="Helical" evidence="1">
    <location>
        <begin position="38"/>
        <end position="62"/>
    </location>
</feature>
<evidence type="ECO:0000313" key="2">
    <source>
        <dbReference type="EMBL" id="KRM13500.1"/>
    </source>
</evidence>
<keyword evidence="3" id="KW-1185">Reference proteome</keyword>
<evidence type="ECO:0000313" key="3">
    <source>
        <dbReference type="Proteomes" id="UP000051820"/>
    </source>
</evidence>
<dbReference type="EMBL" id="AZGF01000001">
    <property type="protein sequence ID" value="KRM13500.1"/>
    <property type="molecule type" value="Genomic_DNA"/>
</dbReference>
<organism evidence="2 3">
    <name type="scientific">Paucilactobacillus suebicus DSM 5007 = KCTC 3549</name>
    <dbReference type="NCBI Taxonomy" id="1423807"/>
    <lineage>
        <taxon>Bacteria</taxon>
        <taxon>Bacillati</taxon>
        <taxon>Bacillota</taxon>
        <taxon>Bacilli</taxon>
        <taxon>Lactobacillales</taxon>
        <taxon>Lactobacillaceae</taxon>
        <taxon>Paucilactobacillus</taxon>
    </lineage>
</organism>
<feature type="transmembrane region" description="Helical" evidence="1">
    <location>
        <begin position="83"/>
        <end position="103"/>
    </location>
</feature>
<protein>
    <submittedName>
        <fullName evidence="2">Uncharacterized protein</fullName>
    </submittedName>
</protein>
<name>A0A0R1WHG3_9LACO</name>
<keyword evidence="1" id="KW-0472">Membrane</keyword>
<feature type="transmembrane region" description="Helical" evidence="1">
    <location>
        <begin position="203"/>
        <end position="228"/>
    </location>
</feature>
<dbReference type="STRING" id="1423807.FD16_GL000067"/>
<dbReference type="Proteomes" id="UP000051820">
    <property type="component" value="Unassembled WGS sequence"/>
</dbReference>
<feature type="transmembrane region" description="Helical" evidence="1">
    <location>
        <begin position="7"/>
        <end position="26"/>
    </location>
</feature>